<organism evidence="12 13">
    <name type="scientific">Aliarcobacter thereius</name>
    <dbReference type="NCBI Taxonomy" id="544718"/>
    <lineage>
        <taxon>Bacteria</taxon>
        <taxon>Pseudomonadati</taxon>
        <taxon>Campylobacterota</taxon>
        <taxon>Epsilonproteobacteria</taxon>
        <taxon>Campylobacterales</taxon>
        <taxon>Arcobacteraceae</taxon>
        <taxon>Aliarcobacter</taxon>
    </lineage>
</organism>
<evidence type="ECO:0000256" key="10">
    <source>
        <dbReference type="RuleBase" id="RU364116"/>
    </source>
</evidence>
<keyword evidence="5 10" id="KW-0949">S-adenosyl-L-methionine</keyword>
<dbReference type="InterPro" id="IPR034505">
    <property type="entry name" value="Coproporphyrinogen-III_oxidase"/>
</dbReference>
<evidence type="ECO:0000256" key="7">
    <source>
        <dbReference type="ARBA" id="ARBA00023004"/>
    </source>
</evidence>
<dbReference type="SFLD" id="SFLDF00562">
    <property type="entry name" value="HemN-like__clustered_with_heat"/>
    <property type="match status" value="1"/>
</dbReference>
<proteinExistence type="inferred from homology"/>
<evidence type="ECO:0000313" key="13">
    <source>
        <dbReference type="Proteomes" id="UP000093281"/>
    </source>
</evidence>
<protein>
    <recommendedName>
        <fullName evidence="3 10">Heme chaperone HemW</fullName>
    </recommendedName>
</protein>
<dbReference type="RefSeq" id="WP_083190946.1">
    <property type="nucleotide sequence ID" value="NZ_LCUJ01000003.1"/>
</dbReference>
<evidence type="ECO:0000313" key="12">
    <source>
        <dbReference type="EMBL" id="OCL99343.1"/>
    </source>
</evidence>
<dbReference type="PANTHER" id="PTHR13932:SF5">
    <property type="entry name" value="RADICAL S-ADENOSYL METHIONINE DOMAIN-CONTAINING PROTEIN 1, MITOCHONDRIAL"/>
    <property type="match status" value="1"/>
</dbReference>
<evidence type="ECO:0000256" key="6">
    <source>
        <dbReference type="ARBA" id="ARBA00022723"/>
    </source>
</evidence>
<feature type="domain" description="Radical SAM core" evidence="11">
    <location>
        <begin position="1"/>
        <end position="233"/>
    </location>
</feature>
<evidence type="ECO:0000256" key="8">
    <source>
        <dbReference type="ARBA" id="ARBA00023014"/>
    </source>
</evidence>
<dbReference type="OrthoDB" id="9808022at2"/>
<dbReference type="InterPro" id="IPR013785">
    <property type="entry name" value="Aldolase_TIM"/>
</dbReference>
<comment type="cofactor">
    <cofactor evidence="1">
        <name>[4Fe-4S] cluster</name>
        <dbReference type="ChEBI" id="CHEBI:49883"/>
    </cofactor>
</comment>
<comment type="function">
    <text evidence="10">Probably acts as a heme chaperone, transferring heme to an unknown acceptor. Binds one molecule of heme per monomer, possibly covalently. Binds 1 [4Fe-4S] cluster. The cluster is coordinated with 3 cysteines and an exchangeable S-adenosyl-L-methionine.</text>
</comment>
<dbReference type="SFLD" id="SFLDS00029">
    <property type="entry name" value="Radical_SAM"/>
    <property type="match status" value="1"/>
</dbReference>
<dbReference type="InterPro" id="IPR004559">
    <property type="entry name" value="HemW-like"/>
</dbReference>
<dbReference type="AlphaFoldDB" id="A0A1C0B6Y1"/>
<keyword evidence="12" id="KW-0560">Oxidoreductase</keyword>
<dbReference type="SMART" id="SM00729">
    <property type="entry name" value="Elp3"/>
    <property type="match status" value="1"/>
</dbReference>
<evidence type="ECO:0000256" key="2">
    <source>
        <dbReference type="ARBA" id="ARBA00006100"/>
    </source>
</evidence>
<name>A0A1C0B6Y1_9BACT</name>
<dbReference type="PATRIC" id="fig|544718.43.peg.1275"/>
<dbReference type="InterPro" id="IPR007197">
    <property type="entry name" value="rSAM"/>
</dbReference>
<evidence type="ECO:0000256" key="3">
    <source>
        <dbReference type="ARBA" id="ARBA00017228"/>
    </source>
</evidence>
<accession>A0A1C0B6Y1</accession>
<dbReference type="Pfam" id="PF04055">
    <property type="entry name" value="Radical_SAM"/>
    <property type="match status" value="1"/>
</dbReference>
<gene>
    <name evidence="12" type="primary">hemN_2</name>
    <name evidence="12" type="ORF">AAX29_01155</name>
</gene>
<reference evidence="13" key="1">
    <citation type="submission" date="2015-05" db="EMBL/GenBank/DDBJ databases">
        <authorList>
            <person name="Rovetto F."/>
            <person name="Cocolin L."/>
            <person name="Illeghems K."/>
            <person name="Van Nieuwerburgh F."/>
            <person name="Houf K."/>
        </authorList>
    </citation>
    <scope>NUCLEOTIDE SEQUENCE [LARGE SCALE GENOMIC DNA]</scope>
    <source>
        <strain evidence="13">DU22</strain>
    </source>
</reference>
<sequence length="363" mass="42418">MLLYIHIPFCDSKCFYCAFNSYTNKNSQKINYMKALEIGLEDSIDRYLKDKNMRLETVFIGGGTPSTIDAHLYKNIFKLLKPYLEKDCEITTEANPNSATKEWLETMFDFGVNRVSFGVQSFNDKKLKFLGRNHNRLNAIKAIQNAKCIGFNSINCDIIYGVQDDTFKSLKEDFDTIKSLEVEHISAYSLIIEEDTKFFLYEKELRKSKKSLKIDDEDLSYELFKYLNDLGYKQYEIANFSLKEEFESKHNYGYWSHKEYLGLGAGAVAFIDGKREYTNKSIEKYIENPLYKSFENLENEDIKAEKVLLGFRCKFGVDMSLFTKTELNKIDELIEENRVCIVDNRVYNNNFLLADEISLYILD</sequence>
<dbReference type="SFLD" id="SFLDG01082">
    <property type="entry name" value="B12-binding_domain_containing"/>
    <property type="match status" value="1"/>
</dbReference>
<evidence type="ECO:0000256" key="9">
    <source>
        <dbReference type="ARBA" id="ARBA00023186"/>
    </source>
</evidence>
<dbReference type="Gene3D" id="3.20.20.70">
    <property type="entry name" value="Aldolase class I"/>
    <property type="match status" value="1"/>
</dbReference>
<comment type="subcellular location">
    <subcellularLocation>
        <location evidence="10">Cytoplasm</location>
    </subcellularLocation>
</comment>
<dbReference type="SUPFAM" id="SSF102114">
    <property type="entry name" value="Radical SAM enzymes"/>
    <property type="match status" value="1"/>
</dbReference>
<dbReference type="EMBL" id="LCUJ01000003">
    <property type="protein sequence ID" value="OCL99343.1"/>
    <property type="molecule type" value="Genomic_DNA"/>
</dbReference>
<dbReference type="CDD" id="cd01335">
    <property type="entry name" value="Radical_SAM"/>
    <property type="match status" value="1"/>
</dbReference>
<evidence type="ECO:0000256" key="1">
    <source>
        <dbReference type="ARBA" id="ARBA00001966"/>
    </source>
</evidence>
<dbReference type="GO" id="GO:0004109">
    <property type="term" value="F:coproporphyrinogen oxidase activity"/>
    <property type="evidence" value="ECO:0007669"/>
    <property type="project" value="InterPro"/>
</dbReference>
<dbReference type="PANTHER" id="PTHR13932">
    <property type="entry name" value="COPROPORPHYRINIGEN III OXIDASE"/>
    <property type="match status" value="1"/>
</dbReference>
<keyword evidence="9 10" id="KW-0143">Chaperone</keyword>
<dbReference type="GO" id="GO:0051539">
    <property type="term" value="F:4 iron, 4 sulfur cluster binding"/>
    <property type="evidence" value="ECO:0007669"/>
    <property type="project" value="UniProtKB-UniRule"/>
</dbReference>
<keyword evidence="10" id="KW-0004">4Fe-4S</keyword>
<dbReference type="NCBIfam" id="TIGR00539">
    <property type="entry name" value="hemN_rel"/>
    <property type="match status" value="1"/>
</dbReference>
<dbReference type="GO" id="GO:0006779">
    <property type="term" value="P:porphyrin-containing compound biosynthetic process"/>
    <property type="evidence" value="ECO:0007669"/>
    <property type="project" value="InterPro"/>
</dbReference>
<dbReference type="Proteomes" id="UP000093281">
    <property type="component" value="Unassembled WGS sequence"/>
</dbReference>
<dbReference type="InterPro" id="IPR058240">
    <property type="entry name" value="rSAM_sf"/>
</dbReference>
<dbReference type="GO" id="GO:0005737">
    <property type="term" value="C:cytoplasm"/>
    <property type="evidence" value="ECO:0007669"/>
    <property type="project" value="UniProtKB-SubCell"/>
</dbReference>
<comment type="similarity">
    <text evidence="2">Belongs to the anaerobic coproporphyrinogen-III oxidase family. HemW subfamily.</text>
</comment>
<evidence type="ECO:0000256" key="4">
    <source>
        <dbReference type="ARBA" id="ARBA00022617"/>
    </source>
</evidence>
<dbReference type="PROSITE" id="PS51918">
    <property type="entry name" value="RADICAL_SAM"/>
    <property type="match status" value="1"/>
</dbReference>
<dbReference type="GO" id="GO:0046872">
    <property type="term" value="F:metal ion binding"/>
    <property type="evidence" value="ECO:0007669"/>
    <property type="project" value="UniProtKB-UniRule"/>
</dbReference>
<keyword evidence="4 10" id="KW-0349">Heme</keyword>
<evidence type="ECO:0000256" key="5">
    <source>
        <dbReference type="ARBA" id="ARBA00022691"/>
    </source>
</evidence>
<dbReference type="STRING" id="544718.AAX25_01305"/>
<keyword evidence="7 10" id="KW-0408">Iron</keyword>
<keyword evidence="6 10" id="KW-0479">Metal-binding</keyword>
<evidence type="ECO:0000259" key="11">
    <source>
        <dbReference type="PROSITE" id="PS51918"/>
    </source>
</evidence>
<dbReference type="SFLD" id="SFLDG01065">
    <property type="entry name" value="anaerobic_coproporphyrinogen-I"/>
    <property type="match status" value="1"/>
</dbReference>
<keyword evidence="8 10" id="KW-0411">Iron-sulfur</keyword>
<dbReference type="InterPro" id="IPR006638">
    <property type="entry name" value="Elp3/MiaA/NifB-like_rSAM"/>
</dbReference>
<comment type="caution">
    <text evidence="12">The sequence shown here is derived from an EMBL/GenBank/DDBJ whole genome shotgun (WGS) entry which is preliminary data.</text>
</comment>
<keyword evidence="10" id="KW-0963">Cytoplasm</keyword>